<dbReference type="AlphaFoldDB" id="A0A2P2P391"/>
<organism evidence="1">
    <name type="scientific">Rhizophora mucronata</name>
    <name type="common">Asiatic mangrove</name>
    <dbReference type="NCBI Taxonomy" id="61149"/>
    <lineage>
        <taxon>Eukaryota</taxon>
        <taxon>Viridiplantae</taxon>
        <taxon>Streptophyta</taxon>
        <taxon>Embryophyta</taxon>
        <taxon>Tracheophyta</taxon>
        <taxon>Spermatophyta</taxon>
        <taxon>Magnoliopsida</taxon>
        <taxon>eudicotyledons</taxon>
        <taxon>Gunneridae</taxon>
        <taxon>Pentapetalae</taxon>
        <taxon>rosids</taxon>
        <taxon>fabids</taxon>
        <taxon>Malpighiales</taxon>
        <taxon>Rhizophoraceae</taxon>
        <taxon>Rhizophora</taxon>
    </lineage>
</organism>
<name>A0A2P2P391_RHIMU</name>
<dbReference type="EMBL" id="GGEC01068665">
    <property type="protein sequence ID" value="MBX49149.1"/>
    <property type="molecule type" value="Transcribed_RNA"/>
</dbReference>
<evidence type="ECO:0000313" key="1">
    <source>
        <dbReference type="EMBL" id="MBX49149.1"/>
    </source>
</evidence>
<sequence length="26" mass="2930">MSALNCDSSLTLLYPVYDQTCNFAFL</sequence>
<reference evidence="1" key="1">
    <citation type="submission" date="2018-02" db="EMBL/GenBank/DDBJ databases">
        <title>Rhizophora mucronata_Transcriptome.</title>
        <authorList>
            <person name="Meera S.P."/>
            <person name="Sreeshan A."/>
            <person name="Augustine A."/>
        </authorList>
    </citation>
    <scope>NUCLEOTIDE SEQUENCE</scope>
    <source>
        <tissue evidence="1">Leaf</tissue>
    </source>
</reference>
<protein>
    <submittedName>
        <fullName evidence="1">Uncharacterized protein</fullName>
    </submittedName>
</protein>
<accession>A0A2P2P391</accession>
<proteinExistence type="predicted"/>